<name>A0A2W4JNT3_9PSEU</name>
<dbReference type="PANTHER" id="PTHR24276:SF98">
    <property type="entry name" value="FI18310P1-RELATED"/>
    <property type="match status" value="1"/>
</dbReference>
<dbReference type="GO" id="GO:0004252">
    <property type="term" value="F:serine-type endopeptidase activity"/>
    <property type="evidence" value="ECO:0007669"/>
    <property type="project" value="InterPro"/>
</dbReference>
<dbReference type="PROSITE" id="PS00134">
    <property type="entry name" value="TRYPSIN_HIS"/>
    <property type="match status" value="1"/>
</dbReference>
<feature type="chain" id="PRO_5016175032" evidence="6">
    <location>
        <begin position="32"/>
        <end position="277"/>
    </location>
</feature>
<dbReference type="PRINTS" id="PR00722">
    <property type="entry name" value="CHYMOTRYPSIN"/>
</dbReference>
<evidence type="ECO:0000256" key="1">
    <source>
        <dbReference type="ARBA" id="ARBA00004613"/>
    </source>
</evidence>
<dbReference type="Gene3D" id="2.40.10.10">
    <property type="entry name" value="Trypsin-like serine proteases"/>
    <property type="match status" value="1"/>
</dbReference>
<dbReference type="InterPro" id="IPR050430">
    <property type="entry name" value="Peptidase_S1"/>
</dbReference>
<feature type="domain" description="Peptidase S1" evidence="7">
    <location>
        <begin position="45"/>
        <end position="268"/>
    </location>
</feature>
<dbReference type="PROSITE" id="PS00135">
    <property type="entry name" value="TRYPSIN_SER"/>
    <property type="match status" value="1"/>
</dbReference>
<dbReference type="EMBL" id="QGUI01000167">
    <property type="protein sequence ID" value="PZM99385.1"/>
    <property type="molecule type" value="Genomic_DNA"/>
</dbReference>
<reference evidence="8 10" key="3">
    <citation type="journal article" date="2021" name="BMC Genomics">
        <title>Genome-resolved metagenome and metatranscriptome analyses of thermophilic composting reveal key bacterial players and their metabolic interactions.</title>
        <authorList>
            <person name="Braga L.P.P."/>
            <person name="Pereira R.V."/>
            <person name="Martins L.F."/>
            <person name="Moura L.M.S."/>
            <person name="Sanchez F.B."/>
            <person name="Patane J.S.L."/>
            <person name="da Silva A.M."/>
            <person name="Setubal J.C."/>
        </authorList>
    </citation>
    <scope>NUCLEOTIDE SEQUENCE [LARGE SCALE GENOMIC DNA]</scope>
    <source>
        <strain evidence="8">ZC4RG45</strain>
    </source>
</reference>
<evidence type="ECO:0000313" key="8">
    <source>
        <dbReference type="EMBL" id="MFO7191957.1"/>
    </source>
</evidence>
<dbReference type="FunFam" id="2.40.10.10:FF:000047">
    <property type="entry name" value="Trypsin eta"/>
    <property type="match status" value="1"/>
</dbReference>
<dbReference type="InterPro" id="IPR018114">
    <property type="entry name" value="TRYPSIN_HIS"/>
</dbReference>
<dbReference type="STRING" id="1111738.GCA_000427905_02670"/>
<evidence type="ECO:0000256" key="5">
    <source>
        <dbReference type="RuleBase" id="RU363034"/>
    </source>
</evidence>
<dbReference type="PROSITE" id="PS50240">
    <property type="entry name" value="TRYPSIN_DOM"/>
    <property type="match status" value="1"/>
</dbReference>
<feature type="signal peptide" evidence="6">
    <location>
        <begin position="1"/>
        <end position="31"/>
    </location>
</feature>
<dbReference type="Proteomes" id="UP000249324">
    <property type="component" value="Unassembled WGS sequence"/>
</dbReference>
<dbReference type="InterPro" id="IPR001254">
    <property type="entry name" value="Trypsin_dom"/>
</dbReference>
<keyword evidence="3" id="KW-0964">Secreted</keyword>
<dbReference type="AlphaFoldDB" id="A0A2W4JNT3"/>
<evidence type="ECO:0000259" key="7">
    <source>
        <dbReference type="PROSITE" id="PS50240"/>
    </source>
</evidence>
<protein>
    <submittedName>
        <fullName evidence="9">Serine protease</fullName>
    </submittedName>
</protein>
<organism evidence="9">
    <name type="scientific">Thermocrispum agreste</name>
    <dbReference type="NCBI Taxonomy" id="37925"/>
    <lineage>
        <taxon>Bacteria</taxon>
        <taxon>Bacillati</taxon>
        <taxon>Actinomycetota</taxon>
        <taxon>Actinomycetes</taxon>
        <taxon>Pseudonocardiales</taxon>
        <taxon>Pseudonocardiaceae</taxon>
        <taxon>Thermocrispum</taxon>
    </lineage>
</organism>
<proteinExistence type="inferred from homology"/>
<keyword evidence="5" id="KW-0720">Serine protease</keyword>
<dbReference type="InterPro" id="IPR001314">
    <property type="entry name" value="Peptidase_S1A"/>
</dbReference>
<reference evidence="9" key="2">
    <citation type="submission" date="2018-05" db="EMBL/GenBank/DDBJ databases">
        <authorList>
            <person name="Lanie J.A."/>
            <person name="Ng W.-L."/>
            <person name="Kazmierczak K.M."/>
            <person name="Andrzejewski T.M."/>
            <person name="Davidsen T.M."/>
            <person name="Wayne K.J."/>
            <person name="Tettelin H."/>
            <person name="Glass J.I."/>
            <person name="Rusch D."/>
            <person name="Podicherti R."/>
            <person name="Tsui H.-C.T."/>
            <person name="Winkler M.E."/>
        </authorList>
    </citation>
    <scope>NUCLEOTIDE SEQUENCE</scope>
    <source>
        <strain evidence="9">ZC4RG45</strain>
    </source>
</reference>
<dbReference type="Pfam" id="PF00089">
    <property type="entry name" value="Trypsin"/>
    <property type="match status" value="1"/>
</dbReference>
<gene>
    <name evidence="8" type="ORF">DIU77_006905</name>
    <name evidence="9" type="ORF">DIU77_05935</name>
</gene>
<evidence type="ECO:0000256" key="6">
    <source>
        <dbReference type="SAM" id="SignalP"/>
    </source>
</evidence>
<dbReference type="PANTHER" id="PTHR24276">
    <property type="entry name" value="POLYSERASE-RELATED"/>
    <property type="match status" value="1"/>
</dbReference>
<accession>A0A2W4JNT3</accession>
<dbReference type="InterPro" id="IPR033116">
    <property type="entry name" value="TRYPSIN_SER"/>
</dbReference>
<comment type="subcellular location">
    <subcellularLocation>
        <location evidence="1">Secreted</location>
    </subcellularLocation>
</comment>
<evidence type="ECO:0000313" key="10">
    <source>
        <dbReference type="Proteomes" id="UP000249324"/>
    </source>
</evidence>
<reference evidence="8" key="1">
    <citation type="submission" date="2018-05" db="EMBL/GenBank/DDBJ databases">
        <authorList>
            <person name="Moura L."/>
            <person name="Setubal J.C."/>
        </authorList>
    </citation>
    <scope>NUCLEOTIDE SEQUENCE</scope>
    <source>
        <strain evidence="8">ZC4RG45</strain>
    </source>
</reference>
<dbReference type="GO" id="GO:0006508">
    <property type="term" value="P:proteolysis"/>
    <property type="evidence" value="ECO:0007669"/>
    <property type="project" value="UniProtKB-KW"/>
</dbReference>
<dbReference type="SUPFAM" id="SSF50494">
    <property type="entry name" value="Trypsin-like serine proteases"/>
    <property type="match status" value="1"/>
</dbReference>
<reference evidence="8" key="4">
    <citation type="submission" date="2023-08" db="EMBL/GenBank/DDBJ databases">
        <authorList>
            <person name="Guima S.E.S."/>
            <person name="Martins L.F."/>
            <person name="Silva A.M."/>
            <person name="Setubal J.C."/>
        </authorList>
    </citation>
    <scope>NUCLEOTIDE SEQUENCE</scope>
    <source>
        <strain evidence="8">ZC4RG45</strain>
    </source>
</reference>
<dbReference type="GO" id="GO:0005576">
    <property type="term" value="C:extracellular region"/>
    <property type="evidence" value="ECO:0007669"/>
    <property type="project" value="UniProtKB-SubCell"/>
</dbReference>
<dbReference type="GO" id="GO:0051604">
    <property type="term" value="P:protein maturation"/>
    <property type="evidence" value="ECO:0007669"/>
    <property type="project" value="UniProtKB-ARBA"/>
</dbReference>
<dbReference type="CDD" id="cd00190">
    <property type="entry name" value="Tryp_SPc"/>
    <property type="match status" value="1"/>
</dbReference>
<dbReference type="InterPro" id="IPR009003">
    <property type="entry name" value="Peptidase_S1_PA"/>
</dbReference>
<evidence type="ECO:0000256" key="4">
    <source>
        <dbReference type="ARBA" id="ARBA00023157"/>
    </source>
</evidence>
<evidence type="ECO:0000313" key="9">
    <source>
        <dbReference type="EMBL" id="PZM99385.1"/>
    </source>
</evidence>
<sequence length="277" mass="28640">MGNFARRTARSAAVAVMACAAALGASATAGAADDPSAKTPVKPFVVGGEEANIEDYPYTVRLITPDGFGFCGGSLVAPDKVVTAAHCVEGAELEDFKVVSGRTVMSSDEGTVSDVSDIWVHPEYDWSDFNHDVAVVTLAEPVDQGTVELAPLDDPAYQAGTMATTLGWGDTTEGGEQSDHLMKVDVPVTSDEECSAAYGSLYEADGMICAGFPEGGKDACNGDSGGPLVVGNKLIGVVSWGEGCARPGKPGVYSRIGSFYDELQEQIGGSEPTSPQK</sequence>
<keyword evidence="5" id="KW-0378">Hydrolase</keyword>
<dbReference type="SMART" id="SM00020">
    <property type="entry name" value="Tryp_SPc"/>
    <property type="match status" value="1"/>
</dbReference>
<evidence type="ECO:0000256" key="3">
    <source>
        <dbReference type="ARBA" id="ARBA00022525"/>
    </source>
</evidence>
<comment type="similarity">
    <text evidence="2">Belongs to the peptidase S1 family.</text>
</comment>
<evidence type="ECO:0000256" key="2">
    <source>
        <dbReference type="ARBA" id="ARBA00007664"/>
    </source>
</evidence>
<keyword evidence="5 9" id="KW-0645">Protease</keyword>
<keyword evidence="4" id="KW-1015">Disulfide bond</keyword>
<dbReference type="InterPro" id="IPR043504">
    <property type="entry name" value="Peptidase_S1_PA_chymotrypsin"/>
</dbReference>
<keyword evidence="6" id="KW-0732">Signal</keyword>
<dbReference type="EMBL" id="QGUI02000062">
    <property type="protein sequence ID" value="MFO7191957.1"/>
    <property type="molecule type" value="Genomic_DNA"/>
</dbReference>
<comment type="caution">
    <text evidence="9">The sequence shown here is derived from an EMBL/GenBank/DDBJ whole genome shotgun (WGS) entry which is preliminary data.</text>
</comment>